<feature type="transmembrane region" description="Helical" evidence="16">
    <location>
        <begin position="216"/>
        <end position="237"/>
    </location>
</feature>
<dbReference type="InterPro" id="IPR000644">
    <property type="entry name" value="CBS_dom"/>
</dbReference>
<organism evidence="19 20">
    <name type="scientific">Actinoallomurus liliacearum</name>
    <dbReference type="NCBI Taxonomy" id="1080073"/>
    <lineage>
        <taxon>Bacteria</taxon>
        <taxon>Bacillati</taxon>
        <taxon>Actinomycetota</taxon>
        <taxon>Actinomycetes</taxon>
        <taxon>Streptosporangiales</taxon>
        <taxon>Thermomonosporaceae</taxon>
        <taxon>Actinoallomurus</taxon>
    </lineage>
</organism>
<dbReference type="InterPro" id="IPR016483">
    <property type="entry name" value="UCP006404_Pept_M50_CBS"/>
</dbReference>
<proteinExistence type="inferred from homology"/>
<keyword evidence="14 16" id="KW-0472">Membrane</keyword>
<evidence type="ECO:0000256" key="12">
    <source>
        <dbReference type="ARBA" id="ARBA00023049"/>
    </source>
</evidence>
<evidence type="ECO:0000256" key="15">
    <source>
        <dbReference type="SAM" id="MobiDB-lite"/>
    </source>
</evidence>
<evidence type="ECO:0000256" key="10">
    <source>
        <dbReference type="ARBA" id="ARBA00022833"/>
    </source>
</evidence>
<dbReference type="PANTHER" id="PTHR39188">
    <property type="entry name" value="MEMBRANE-ASSOCIATED ZINC METALLOPROTEASE M50B"/>
    <property type="match status" value="1"/>
</dbReference>
<dbReference type="Gene3D" id="3.10.580.10">
    <property type="entry name" value="CBS-domain"/>
    <property type="match status" value="1"/>
</dbReference>
<keyword evidence="4" id="KW-1003">Cell membrane</keyword>
<evidence type="ECO:0000256" key="3">
    <source>
        <dbReference type="ARBA" id="ARBA00007931"/>
    </source>
</evidence>
<feature type="transmembrane region" description="Helical" evidence="16">
    <location>
        <begin position="125"/>
        <end position="143"/>
    </location>
</feature>
<reference evidence="20" key="1">
    <citation type="journal article" date="2019" name="Int. J. Syst. Evol. Microbiol.">
        <title>The Global Catalogue of Microorganisms (GCM) 10K type strain sequencing project: providing services to taxonomists for standard genome sequencing and annotation.</title>
        <authorList>
            <consortium name="The Broad Institute Genomics Platform"/>
            <consortium name="The Broad Institute Genome Sequencing Center for Infectious Disease"/>
            <person name="Wu L."/>
            <person name="Ma J."/>
        </authorList>
    </citation>
    <scope>NUCLEOTIDE SEQUENCE [LARGE SCALE GENOMIC DNA]</scope>
    <source>
        <strain evidence="20">JCM 17938</strain>
    </source>
</reference>
<keyword evidence="6 16" id="KW-0812">Transmembrane</keyword>
<evidence type="ECO:0000256" key="1">
    <source>
        <dbReference type="ARBA" id="ARBA00001947"/>
    </source>
</evidence>
<comment type="subcellular location">
    <subcellularLocation>
        <location evidence="2">Cell membrane</location>
        <topology evidence="2">Multi-pass membrane protein</topology>
    </subcellularLocation>
</comment>
<dbReference type="Pfam" id="PF00571">
    <property type="entry name" value="CBS"/>
    <property type="match status" value="1"/>
</dbReference>
<feature type="domain" description="Peptidase M50" evidence="18">
    <location>
        <begin position="134"/>
        <end position="209"/>
    </location>
</feature>
<accession>A0ABP8TCU3</accession>
<evidence type="ECO:0000256" key="5">
    <source>
        <dbReference type="ARBA" id="ARBA00022670"/>
    </source>
</evidence>
<evidence type="ECO:0000259" key="17">
    <source>
        <dbReference type="Pfam" id="PF00571"/>
    </source>
</evidence>
<sequence>MKSPARDGDNVPITLAPPEDAAPVSMAVMTATLGGTGDRIAPEHARPPSGGSRPTPLGPLDSRTRSIPPVADSTPRDSGPSRRPGILMGRPFGIPVYVSPTWFIVAIIITVMFEPTALRIVDRPQSFLVAFLYAVLLYASVLVHELSHSVVARGFGLPVRAITLHVLGGVSEIEREPRTPGREFAVAAAGPALSLALAGGGYAVLHLASLPPVAELLVEALTVANLLVGVFNLLPGLPLDGGRIVRAGVWKLTGRQRAATVTAGWIGRAVAIAVLALSAAMSVTGDDRWLTVLWGALVASFIWMGATEAIRVAELRERIPLLNARTLARRAVRVPQNLPLAEAVRRAREARAGAIVVVGHEGDPLGIVSESAVNATPENRRPWVDTATLTRTLDAGLILPADLSGEDLLAAIQRTPATEYLLVEPTGEMYGVLAAEDVSRTVARP</sequence>
<gene>
    <name evidence="19" type="ORF">GCM10023195_02590</name>
</gene>
<dbReference type="PIRSF" id="PIRSF006404">
    <property type="entry name" value="UCP006404_Pept_M50_CBS"/>
    <property type="match status" value="1"/>
</dbReference>
<comment type="caution">
    <text evidence="19">The sequence shown here is derived from an EMBL/GenBank/DDBJ whole genome shotgun (WGS) entry which is preliminary data.</text>
</comment>
<evidence type="ECO:0000256" key="14">
    <source>
        <dbReference type="ARBA" id="ARBA00023136"/>
    </source>
</evidence>
<keyword evidence="13" id="KW-0129">CBS domain</keyword>
<comment type="cofactor">
    <cofactor evidence="1">
        <name>Zn(2+)</name>
        <dbReference type="ChEBI" id="CHEBI:29105"/>
    </cofactor>
</comment>
<evidence type="ECO:0000256" key="7">
    <source>
        <dbReference type="ARBA" id="ARBA00022723"/>
    </source>
</evidence>
<name>A0ABP8TCU3_9ACTN</name>
<keyword evidence="7" id="KW-0479">Metal-binding</keyword>
<keyword evidence="10" id="KW-0862">Zinc</keyword>
<keyword evidence="11 16" id="KW-1133">Transmembrane helix</keyword>
<evidence type="ECO:0000256" key="16">
    <source>
        <dbReference type="SAM" id="Phobius"/>
    </source>
</evidence>
<dbReference type="Pfam" id="PF02163">
    <property type="entry name" value="Peptidase_M50"/>
    <property type="match status" value="2"/>
</dbReference>
<dbReference type="EMBL" id="BAABHJ010000001">
    <property type="protein sequence ID" value="GAA4601164.1"/>
    <property type="molecule type" value="Genomic_DNA"/>
</dbReference>
<feature type="domain" description="CBS" evidence="17">
    <location>
        <begin position="329"/>
        <end position="371"/>
    </location>
</feature>
<dbReference type="CDD" id="cd06164">
    <property type="entry name" value="S2P-M50_SpoIVFB_CBS"/>
    <property type="match status" value="1"/>
</dbReference>
<feature type="transmembrane region" description="Helical" evidence="16">
    <location>
        <begin position="258"/>
        <end position="283"/>
    </location>
</feature>
<dbReference type="InterPro" id="IPR046342">
    <property type="entry name" value="CBS_dom_sf"/>
</dbReference>
<dbReference type="PANTHER" id="PTHR39188:SF3">
    <property type="entry name" value="STAGE IV SPORULATION PROTEIN FB"/>
    <property type="match status" value="1"/>
</dbReference>
<feature type="transmembrane region" description="Helical" evidence="16">
    <location>
        <begin position="184"/>
        <end position="204"/>
    </location>
</feature>
<feature type="domain" description="Peptidase M50" evidence="18">
    <location>
        <begin position="217"/>
        <end position="273"/>
    </location>
</feature>
<evidence type="ECO:0000256" key="8">
    <source>
        <dbReference type="ARBA" id="ARBA00022737"/>
    </source>
</evidence>
<feature type="transmembrane region" description="Helical" evidence="16">
    <location>
        <begin position="92"/>
        <end position="113"/>
    </location>
</feature>
<keyword evidence="9" id="KW-0378">Hydrolase</keyword>
<protein>
    <submittedName>
        <fullName evidence="19">Site-2 protease family protein</fullName>
    </submittedName>
</protein>
<keyword evidence="12" id="KW-0482">Metalloprotease</keyword>
<feature type="transmembrane region" description="Helical" evidence="16">
    <location>
        <begin position="289"/>
        <end position="310"/>
    </location>
</feature>
<keyword evidence="5 19" id="KW-0645">Protease</keyword>
<evidence type="ECO:0000256" key="9">
    <source>
        <dbReference type="ARBA" id="ARBA00022801"/>
    </source>
</evidence>
<evidence type="ECO:0000313" key="20">
    <source>
        <dbReference type="Proteomes" id="UP001500212"/>
    </source>
</evidence>
<evidence type="ECO:0000256" key="6">
    <source>
        <dbReference type="ARBA" id="ARBA00022692"/>
    </source>
</evidence>
<dbReference type="Proteomes" id="UP001500212">
    <property type="component" value="Unassembled WGS sequence"/>
</dbReference>
<feature type="region of interest" description="Disordered" evidence="15">
    <location>
        <begin position="1"/>
        <end position="85"/>
    </location>
</feature>
<keyword evidence="20" id="KW-1185">Reference proteome</keyword>
<dbReference type="InterPro" id="IPR008915">
    <property type="entry name" value="Peptidase_M50"/>
</dbReference>
<evidence type="ECO:0000256" key="2">
    <source>
        <dbReference type="ARBA" id="ARBA00004651"/>
    </source>
</evidence>
<evidence type="ECO:0000259" key="18">
    <source>
        <dbReference type="Pfam" id="PF02163"/>
    </source>
</evidence>
<comment type="similarity">
    <text evidence="3">Belongs to the peptidase M50B family.</text>
</comment>
<dbReference type="GO" id="GO:0008233">
    <property type="term" value="F:peptidase activity"/>
    <property type="evidence" value="ECO:0007669"/>
    <property type="project" value="UniProtKB-KW"/>
</dbReference>
<dbReference type="SUPFAM" id="SSF54631">
    <property type="entry name" value="CBS-domain pair"/>
    <property type="match status" value="1"/>
</dbReference>
<evidence type="ECO:0000256" key="13">
    <source>
        <dbReference type="ARBA" id="ARBA00023122"/>
    </source>
</evidence>
<evidence type="ECO:0000256" key="4">
    <source>
        <dbReference type="ARBA" id="ARBA00022475"/>
    </source>
</evidence>
<evidence type="ECO:0000256" key="11">
    <source>
        <dbReference type="ARBA" id="ARBA00022989"/>
    </source>
</evidence>
<dbReference type="GO" id="GO:0006508">
    <property type="term" value="P:proteolysis"/>
    <property type="evidence" value="ECO:0007669"/>
    <property type="project" value="UniProtKB-KW"/>
</dbReference>
<evidence type="ECO:0000313" key="19">
    <source>
        <dbReference type="EMBL" id="GAA4601164.1"/>
    </source>
</evidence>
<keyword evidence="8" id="KW-0677">Repeat</keyword>